<accession>A0A5C3KPB5</accession>
<organism evidence="2 3">
    <name type="scientific">Coprinopsis marcescibilis</name>
    <name type="common">Agaric fungus</name>
    <name type="synonym">Psathyrella marcescibilis</name>
    <dbReference type="NCBI Taxonomy" id="230819"/>
    <lineage>
        <taxon>Eukaryota</taxon>
        <taxon>Fungi</taxon>
        <taxon>Dikarya</taxon>
        <taxon>Basidiomycota</taxon>
        <taxon>Agaricomycotina</taxon>
        <taxon>Agaricomycetes</taxon>
        <taxon>Agaricomycetidae</taxon>
        <taxon>Agaricales</taxon>
        <taxon>Agaricineae</taxon>
        <taxon>Psathyrellaceae</taxon>
        <taxon>Coprinopsis</taxon>
    </lineage>
</organism>
<dbReference type="EMBL" id="ML210243">
    <property type="protein sequence ID" value="TFK22349.1"/>
    <property type="molecule type" value="Genomic_DNA"/>
</dbReference>
<gene>
    <name evidence="2" type="ORF">FA15DRAFT_671648</name>
</gene>
<evidence type="ECO:0000313" key="2">
    <source>
        <dbReference type="EMBL" id="TFK22349.1"/>
    </source>
</evidence>
<sequence length="188" mass="20734">MIVSGSFFSSPRKSSSSSRALSRSQRLQSSSTANDSNSSATTAPRSRFDELLAKSDLPPPGPALYAARRQLWLSPGWERARQPKPQSSSRQKLELVLNQPNLLHNQEAWKKVDRVWRNLSNGSRLNEGLPMNQIIRIVHAAWIRDGLWPAGLIVLASDDEVLPEGSTSVQTTPLQSEAPEGVTELQVV</sequence>
<reference evidence="2 3" key="1">
    <citation type="journal article" date="2019" name="Nat. Ecol. Evol.">
        <title>Megaphylogeny resolves global patterns of mushroom evolution.</title>
        <authorList>
            <person name="Varga T."/>
            <person name="Krizsan K."/>
            <person name="Foldi C."/>
            <person name="Dima B."/>
            <person name="Sanchez-Garcia M."/>
            <person name="Sanchez-Ramirez S."/>
            <person name="Szollosi G.J."/>
            <person name="Szarkandi J.G."/>
            <person name="Papp V."/>
            <person name="Albert L."/>
            <person name="Andreopoulos W."/>
            <person name="Angelini C."/>
            <person name="Antonin V."/>
            <person name="Barry K.W."/>
            <person name="Bougher N.L."/>
            <person name="Buchanan P."/>
            <person name="Buyck B."/>
            <person name="Bense V."/>
            <person name="Catcheside P."/>
            <person name="Chovatia M."/>
            <person name="Cooper J."/>
            <person name="Damon W."/>
            <person name="Desjardin D."/>
            <person name="Finy P."/>
            <person name="Geml J."/>
            <person name="Haridas S."/>
            <person name="Hughes K."/>
            <person name="Justo A."/>
            <person name="Karasinski D."/>
            <person name="Kautmanova I."/>
            <person name="Kiss B."/>
            <person name="Kocsube S."/>
            <person name="Kotiranta H."/>
            <person name="LaButti K.M."/>
            <person name="Lechner B.E."/>
            <person name="Liimatainen K."/>
            <person name="Lipzen A."/>
            <person name="Lukacs Z."/>
            <person name="Mihaltcheva S."/>
            <person name="Morgado L.N."/>
            <person name="Niskanen T."/>
            <person name="Noordeloos M.E."/>
            <person name="Ohm R.A."/>
            <person name="Ortiz-Santana B."/>
            <person name="Ovrebo C."/>
            <person name="Racz N."/>
            <person name="Riley R."/>
            <person name="Savchenko A."/>
            <person name="Shiryaev A."/>
            <person name="Soop K."/>
            <person name="Spirin V."/>
            <person name="Szebenyi C."/>
            <person name="Tomsovsky M."/>
            <person name="Tulloss R.E."/>
            <person name="Uehling J."/>
            <person name="Grigoriev I.V."/>
            <person name="Vagvolgyi C."/>
            <person name="Papp T."/>
            <person name="Martin F.M."/>
            <person name="Miettinen O."/>
            <person name="Hibbett D.S."/>
            <person name="Nagy L.G."/>
        </authorList>
    </citation>
    <scope>NUCLEOTIDE SEQUENCE [LARGE SCALE GENOMIC DNA]</scope>
    <source>
        <strain evidence="2 3">CBS 121175</strain>
    </source>
</reference>
<dbReference type="AlphaFoldDB" id="A0A5C3KPB5"/>
<evidence type="ECO:0000313" key="3">
    <source>
        <dbReference type="Proteomes" id="UP000307440"/>
    </source>
</evidence>
<feature type="region of interest" description="Disordered" evidence="1">
    <location>
        <begin position="1"/>
        <end position="59"/>
    </location>
</feature>
<dbReference type="Proteomes" id="UP000307440">
    <property type="component" value="Unassembled WGS sequence"/>
</dbReference>
<feature type="compositionally biased region" description="Low complexity" evidence="1">
    <location>
        <begin position="1"/>
        <end position="43"/>
    </location>
</feature>
<protein>
    <recommendedName>
        <fullName evidence="4">DUF4050 domain-containing protein</fullName>
    </recommendedName>
</protein>
<dbReference type="OrthoDB" id="3366194at2759"/>
<evidence type="ECO:0000256" key="1">
    <source>
        <dbReference type="SAM" id="MobiDB-lite"/>
    </source>
</evidence>
<keyword evidence="3" id="KW-1185">Reference proteome</keyword>
<evidence type="ECO:0008006" key="4">
    <source>
        <dbReference type="Google" id="ProtNLM"/>
    </source>
</evidence>
<proteinExistence type="predicted"/>
<name>A0A5C3KPB5_COPMA</name>